<evidence type="ECO:0000313" key="1">
    <source>
        <dbReference type="EMBL" id="TWJ26346.1"/>
    </source>
</evidence>
<dbReference type="AlphaFoldDB" id="A0A562W7Z4"/>
<evidence type="ECO:0000313" key="2">
    <source>
        <dbReference type="Proteomes" id="UP000319449"/>
    </source>
</evidence>
<organism evidence="1 2">
    <name type="scientific">Geobacter argillaceus</name>
    <dbReference type="NCBI Taxonomy" id="345631"/>
    <lineage>
        <taxon>Bacteria</taxon>
        <taxon>Pseudomonadati</taxon>
        <taxon>Thermodesulfobacteriota</taxon>
        <taxon>Desulfuromonadia</taxon>
        <taxon>Geobacterales</taxon>
        <taxon>Geobacteraceae</taxon>
        <taxon>Geobacter</taxon>
    </lineage>
</organism>
<reference evidence="1 2" key="1">
    <citation type="submission" date="2019-07" db="EMBL/GenBank/DDBJ databases">
        <title>Genomic Encyclopedia of Archaeal and Bacterial Type Strains, Phase II (KMG-II): from individual species to whole genera.</title>
        <authorList>
            <person name="Goeker M."/>
        </authorList>
    </citation>
    <scope>NUCLEOTIDE SEQUENCE [LARGE SCALE GENOMIC DNA]</scope>
    <source>
        <strain evidence="1 2">ATCC BAA-1139</strain>
    </source>
</reference>
<proteinExistence type="predicted"/>
<dbReference type="EMBL" id="VLLN01000005">
    <property type="protein sequence ID" value="TWJ26346.1"/>
    <property type="molecule type" value="Genomic_DNA"/>
</dbReference>
<sequence>MEYTSLASLCAVAVMALDAPSRALCRRMYPPKALFDLIKEKAAMRKAMA</sequence>
<name>A0A562W7Z4_9BACT</name>
<gene>
    <name evidence="1" type="ORF">JN12_01052</name>
</gene>
<keyword evidence="2" id="KW-1185">Reference proteome</keyword>
<comment type="caution">
    <text evidence="1">The sequence shown here is derived from an EMBL/GenBank/DDBJ whole genome shotgun (WGS) entry which is preliminary data.</text>
</comment>
<dbReference type="Proteomes" id="UP000319449">
    <property type="component" value="Unassembled WGS sequence"/>
</dbReference>
<accession>A0A562W7Z4</accession>
<feature type="non-terminal residue" evidence="1">
    <location>
        <position position="49"/>
    </location>
</feature>
<protein>
    <submittedName>
        <fullName evidence="1">Uncharacterized protein</fullName>
    </submittedName>
</protein>